<dbReference type="SMART" id="SM00343">
    <property type="entry name" value="ZnF_C2HC"/>
    <property type="match status" value="2"/>
</dbReference>
<evidence type="ECO:0000256" key="1">
    <source>
        <dbReference type="PROSITE-ProRule" id="PRU00047"/>
    </source>
</evidence>
<name>A0A6P4F1T7_DRORH</name>
<keyword evidence="2" id="KW-0175">Coiled coil</keyword>
<evidence type="ECO:0000259" key="3">
    <source>
        <dbReference type="PROSITE" id="PS50158"/>
    </source>
</evidence>
<protein>
    <submittedName>
        <fullName evidence="4">Uncharacterized protein LOC108048324</fullName>
    </submittedName>
</protein>
<dbReference type="PROSITE" id="PS50158">
    <property type="entry name" value="ZF_CCHC"/>
    <property type="match status" value="2"/>
</dbReference>
<dbReference type="GO" id="GO:0003676">
    <property type="term" value="F:nucleic acid binding"/>
    <property type="evidence" value="ECO:0007669"/>
    <property type="project" value="InterPro"/>
</dbReference>
<evidence type="ECO:0000313" key="4">
    <source>
        <dbReference type="RefSeq" id="XP_016984370.1"/>
    </source>
</evidence>
<keyword evidence="1" id="KW-0862">Zinc</keyword>
<sequence>MDKAKIVEWLQANEIRFPGSATLRQLRKLALDAGCQDAANIPESLLEEEDAKIEVVSQRSASEDIDELEEEEALLDAAIRVAKKKKILAELMRNDSKTTDDIRMVKQLMIPFSATENEEAFKWILDFERICRDVNECKNFQLRCIRMLMKPGTDADLFLRVDQSNTYDAFKQNFIKTFGRGSSTADIVLLLKETIFNPLKNTVMGYILLMEEIAMRASIEEKLTVQLIIDGFRDRSANIALLYTATTIEKLKELARKYENLTKKSQHFSLRSENTRKDRNTIRCYNCSAYGHYASSCTAPKREKNSCFRCGSLQHMLKDCQQKPASNPKMVGAANNQPIRDDEEEPNMFIPIINQRH</sequence>
<feature type="domain" description="CCHC-type" evidence="3">
    <location>
        <begin position="307"/>
        <end position="322"/>
    </location>
</feature>
<organism evidence="4">
    <name type="scientific">Drosophila rhopaloa</name>
    <name type="common">Fruit fly</name>
    <dbReference type="NCBI Taxonomy" id="1041015"/>
    <lineage>
        <taxon>Eukaryota</taxon>
        <taxon>Metazoa</taxon>
        <taxon>Ecdysozoa</taxon>
        <taxon>Arthropoda</taxon>
        <taxon>Hexapoda</taxon>
        <taxon>Insecta</taxon>
        <taxon>Pterygota</taxon>
        <taxon>Neoptera</taxon>
        <taxon>Endopterygota</taxon>
        <taxon>Diptera</taxon>
        <taxon>Brachycera</taxon>
        <taxon>Muscomorpha</taxon>
        <taxon>Ephydroidea</taxon>
        <taxon>Drosophilidae</taxon>
        <taxon>Drosophila</taxon>
        <taxon>Sophophora</taxon>
    </lineage>
</organism>
<keyword evidence="1" id="KW-0863">Zinc-finger</keyword>
<dbReference type="Pfam" id="PF00098">
    <property type="entry name" value="zf-CCHC"/>
    <property type="match status" value="1"/>
</dbReference>
<dbReference type="Gene3D" id="4.10.60.10">
    <property type="entry name" value="Zinc finger, CCHC-type"/>
    <property type="match status" value="1"/>
</dbReference>
<proteinExistence type="predicted"/>
<dbReference type="GO" id="GO:0008270">
    <property type="term" value="F:zinc ion binding"/>
    <property type="evidence" value="ECO:0007669"/>
    <property type="project" value="UniProtKB-KW"/>
</dbReference>
<dbReference type="InterPro" id="IPR001878">
    <property type="entry name" value="Znf_CCHC"/>
</dbReference>
<dbReference type="InterPro" id="IPR036875">
    <property type="entry name" value="Znf_CCHC_sf"/>
</dbReference>
<reference evidence="4" key="1">
    <citation type="submission" date="2025-08" db="UniProtKB">
        <authorList>
            <consortium name="RefSeq"/>
        </authorList>
    </citation>
    <scope>IDENTIFICATION</scope>
</reference>
<feature type="coiled-coil region" evidence="2">
    <location>
        <begin position="244"/>
        <end position="271"/>
    </location>
</feature>
<accession>A0A6P4F1T7</accession>
<gene>
    <name evidence="4" type="primary">LOC108048324</name>
</gene>
<feature type="domain" description="CCHC-type" evidence="3">
    <location>
        <begin position="283"/>
        <end position="297"/>
    </location>
</feature>
<feature type="coiled-coil region" evidence="2">
    <location>
        <begin position="58"/>
        <end position="85"/>
    </location>
</feature>
<keyword evidence="1" id="KW-0479">Metal-binding</keyword>
<dbReference type="OrthoDB" id="8066754at2759"/>
<dbReference type="SUPFAM" id="SSF57756">
    <property type="entry name" value="Retrovirus zinc finger-like domains"/>
    <property type="match status" value="1"/>
</dbReference>
<evidence type="ECO:0000256" key="2">
    <source>
        <dbReference type="SAM" id="Coils"/>
    </source>
</evidence>
<dbReference type="AlphaFoldDB" id="A0A6P4F1T7"/>
<dbReference type="RefSeq" id="XP_016984370.1">
    <property type="nucleotide sequence ID" value="XM_017128881.1"/>
</dbReference>